<sequence length="252" mass="27410">MIASLTMYDRPETAAANDHLWTTVRANLNEGPETLTRDGDVWDHWHSPDLILAQTCGYPFRAKLHGKVTLVGTPIYDLSDCPDGHYYSVIVARADDPRSTAQEFSEARFAYNEALSQSGWAAPQNHAALNGFAFTNPVQSGAHRNSARMVADGRADCASLDALSWKLMQRHDDFAASLKVVEHTAPTPVLPYITAKTRDPAPLFNAMTQAIATLSPADRNALAIKGITNIPMAQYLAIPNPPPPSVYAAAQL</sequence>
<organism evidence="1 2">
    <name type="scientific">Roseovarius albus</name>
    <dbReference type="NCBI Taxonomy" id="1247867"/>
    <lineage>
        <taxon>Bacteria</taxon>
        <taxon>Pseudomonadati</taxon>
        <taxon>Pseudomonadota</taxon>
        <taxon>Alphaproteobacteria</taxon>
        <taxon>Rhodobacterales</taxon>
        <taxon>Roseobacteraceae</taxon>
        <taxon>Roseovarius</taxon>
    </lineage>
</organism>
<accession>A0A1X6Y5F3</accession>
<dbReference type="OrthoDB" id="7353682at2"/>
<dbReference type="Pfam" id="PF12974">
    <property type="entry name" value="Phosphonate-bd"/>
    <property type="match status" value="1"/>
</dbReference>
<reference evidence="1 2" key="1">
    <citation type="submission" date="2017-03" db="EMBL/GenBank/DDBJ databases">
        <authorList>
            <person name="Afonso C.L."/>
            <person name="Miller P.J."/>
            <person name="Scott M.A."/>
            <person name="Spackman E."/>
            <person name="Goraichik I."/>
            <person name="Dimitrov K.M."/>
            <person name="Suarez D.L."/>
            <person name="Swayne D.E."/>
        </authorList>
    </citation>
    <scope>NUCLEOTIDE SEQUENCE [LARGE SCALE GENOMIC DNA]</scope>
    <source>
        <strain evidence="1 2">CECT 7450</strain>
    </source>
</reference>
<evidence type="ECO:0000313" key="1">
    <source>
        <dbReference type="EMBL" id="SLN10798.1"/>
    </source>
</evidence>
<dbReference type="PANTHER" id="PTHR35841:SF1">
    <property type="entry name" value="PHOSPHONATES-BINDING PERIPLASMIC PROTEIN"/>
    <property type="match status" value="1"/>
</dbReference>
<evidence type="ECO:0000313" key="2">
    <source>
        <dbReference type="Proteomes" id="UP000193061"/>
    </source>
</evidence>
<name>A0A1X6Y5F3_9RHOB</name>
<dbReference type="SUPFAM" id="SSF53850">
    <property type="entry name" value="Periplasmic binding protein-like II"/>
    <property type="match status" value="1"/>
</dbReference>
<protein>
    <submittedName>
        <fullName evidence="1">ABC transporter, phosphonate, periplasmic substrate-binding protein</fullName>
    </submittedName>
</protein>
<dbReference type="EMBL" id="FWFX01000001">
    <property type="protein sequence ID" value="SLN10798.1"/>
    <property type="molecule type" value="Genomic_DNA"/>
</dbReference>
<proteinExistence type="predicted"/>
<dbReference type="Gene3D" id="3.40.190.10">
    <property type="entry name" value="Periplasmic binding protein-like II"/>
    <property type="match status" value="1"/>
</dbReference>
<dbReference type="RefSeq" id="WP_085803608.1">
    <property type="nucleotide sequence ID" value="NZ_FWFX01000001.1"/>
</dbReference>
<dbReference type="AlphaFoldDB" id="A0A1X6Y5F3"/>
<gene>
    <name evidence="1" type="ORF">ROA7450_00034</name>
</gene>
<dbReference type="Proteomes" id="UP000193061">
    <property type="component" value="Unassembled WGS sequence"/>
</dbReference>
<dbReference type="PANTHER" id="PTHR35841">
    <property type="entry name" value="PHOSPHONATES-BINDING PERIPLASMIC PROTEIN"/>
    <property type="match status" value="1"/>
</dbReference>
<keyword evidence="2" id="KW-1185">Reference proteome</keyword>